<reference evidence="2 3" key="1">
    <citation type="submission" date="2024-05" db="EMBL/GenBank/DDBJ databases">
        <title>Genome sequencing and assembly of Indian major carp, Cirrhinus mrigala (Hamilton, 1822).</title>
        <authorList>
            <person name="Mohindra V."/>
            <person name="Chowdhury L.M."/>
            <person name="Lal K."/>
            <person name="Jena J.K."/>
        </authorList>
    </citation>
    <scope>NUCLEOTIDE SEQUENCE [LARGE SCALE GENOMIC DNA]</scope>
    <source>
        <strain evidence="2">CM1030</strain>
        <tissue evidence="2">Blood</tissue>
    </source>
</reference>
<gene>
    <name evidence="2" type="ORF">M9458_008729</name>
</gene>
<feature type="non-terminal residue" evidence="2">
    <location>
        <position position="1"/>
    </location>
</feature>
<evidence type="ECO:0000313" key="2">
    <source>
        <dbReference type="EMBL" id="KAL0195157.1"/>
    </source>
</evidence>
<comment type="caution">
    <text evidence="2">The sequence shown here is derived from an EMBL/GenBank/DDBJ whole genome shotgun (WGS) entry which is preliminary data.</text>
</comment>
<dbReference type="AlphaFoldDB" id="A0ABD0R9F2"/>
<organism evidence="2 3">
    <name type="scientific">Cirrhinus mrigala</name>
    <name type="common">Mrigala</name>
    <dbReference type="NCBI Taxonomy" id="683832"/>
    <lineage>
        <taxon>Eukaryota</taxon>
        <taxon>Metazoa</taxon>
        <taxon>Chordata</taxon>
        <taxon>Craniata</taxon>
        <taxon>Vertebrata</taxon>
        <taxon>Euteleostomi</taxon>
        <taxon>Actinopterygii</taxon>
        <taxon>Neopterygii</taxon>
        <taxon>Teleostei</taxon>
        <taxon>Ostariophysi</taxon>
        <taxon>Cypriniformes</taxon>
        <taxon>Cyprinidae</taxon>
        <taxon>Labeoninae</taxon>
        <taxon>Labeonini</taxon>
        <taxon>Cirrhinus</taxon>
    </lineage>
</organism>
<name>A0ABD0R9F2_CIRMR</name>
<proteinExistence type="predicted"/>
<dbReference type="Proteomes" id="UP001529510">
    <property type="component" value="Unassembled WGS sequence"/>
</dbReference>
<evidence type="ECO:0000313" key="3">
    <source>
        <dbReference type="Proteomes" id="UP001529510"/>
    </source>
</evidence>
<protein>
    <submittedName>
        <fullName evidence="2">Uncharacterized protein</fullName>
    </submittedName>
</protein>
<evidence type="ECO:0000256" key="1">
    <source>
        <dbReference type="SAM" id="MobiDB-lite"/>
    </source>
</evidence>
<keyword evidence="3" id="KW-1185">Reference proteome</keyword>
<sequence>CMGDRVEGPHSLTRSNASTRMPTRSFVCARVFTVRCHSMGSLFRGGLSSW</sequence>
<dbReference type="EMBL" id="JAMKFB020000004">
    <property type="protein sequence ID" value="KAL0195157.1"/>
    <property type="molecule type" value="Genomic_DNA"/>
</dbReference>
<feature type="non-terminal residue" evidence="2">
    <location>
        <position position="50"/>
    </location>
</feature>
<accession>A0ABD0R9F2</accession>
<feature type="region of interest" description="Disordered" evidence="1">
    <location>
        <begin position="1"/>
        <end position="20"/>
    </location>
</feature>